<dbReference type="SUPFAM" id="SSF56176">
    <property type="entry name" value="FAD-binding/transporter-associated domain-like"/>
    <property type="match status" value="1"/>
</dbReference>
<dbReference type="PANTHER" id="PTHR21071">
    <property type="entry name" value="UDP-N-ACETYLENOLPYRUVOYLGLUCOSAMINE REDUCTASE"/>
    <property type="match status" value="1"/>
</dbReference>
<dbReference type="InterPro" id="IPR011601">
    <property type="entry name" value="MurB_C"/>
</dbReference>
<evidence type="ECO:0000259" key="21">
    <source>
        <dbReference type="PROSITE" id="PS51387"/>
    </source>
</evidence>
<evidence type="ECO:0000256" key="17">
    <source>
        <dbReference type="ARBA" id="ARBA00023316"/>
    </source>
</evidence>
<evidence type="ECO:0000256" key="3">
    <source>
        <dbReference type="ARBA" id="ARBA00004496"/>
    </source>
</evidence>
<feature type="active site" description="Proton donor" evidence="20">
    <location>
        <position position="236"/>
    </location>
</feature>
<dbReference type="InterPro" id="IPR016167">
    <property type="entry name" value="FAD-bd_PCMH_sub1"/>
</dbReference>
<dbReference type="InterPro" id="IPR036318">
    <property type="entry name" value="FAD-bd_PCMH-like_sf"/>
</dbReference>
<comment type="catalytic activity">
    <reaction evidence="19 20">
        <text>UDP-N-acetyl-alpha-D-muramate + NADP(+) = UDP-N-acetyl-3-O-(1-carboxyvinyl)-alpha-D-glucosamine + NADPH + H(+)</text>
        <dbReference type="Rhea" id="RHEA:12248"/>
        <dbReference type="ChEBI" id="CHEBI:15378"/>
        <dbReference type="ChEBI" id="CHEBI:57783"/>
        <dbReference type="ChEBI" id="CHEBI:58349"/>
        <dbReference type="ChEBI" id="CHEBI:68483"/>
        <dbReference type="ChEBI" id="CHEBI:70757"/>
        <dbReference type="EC" id="1.3.1.98"/>
    </reaction>
</comment>
<dbReference type="KEGG" id="asem:NNL22_06065"/>
<dbReference type="InterPro" id="IPR016166">
    <property type="entry name" value="FAD-bd_PCMH"/>
</dbReference>
<keyword evidence="11 20" id="KW-0274">FAD</keyword>
<comment type="cofactor">
    <cofactor evidence="1 20">
        <name>FAD</name>
        <dbReference type="ChEBI" id="CHEBI:57692"/>
    </cofactor>
</comment>
<keyword evidence="23" id="KW-1185">Reference proteome</keyword>
<dbReference type="InterPro" id="IPR003170">
    <property type="entry name" value="MurB"/>
</dbReference>
<comment type="function">
    <text evidence="2 20">Cell wall formation.</text>
</comment>
<dbReference type="AlphaFoldDB" id="A0A9E8HK53"/>
<comment type="subcellular location">
    <subcellularLocation>
        <location evidence="3 20">Cytoplasm</location>
    </subcellularLocation>
</comment>
<keyword evidence="15 20" id="KW-0560">Oxidoreductase</keyword>
<evidence type="ECO:0000256" key="19">
    <source>
        <dbReference type="ARBA" id="ARBA00048914"/>
    </source>
</evidence>
<keyword evidence="12 20" id="KW-0521">NADP</keyword>
<evidence type="ECO:0000256" key="9">
    <source>
        <dbReference type="ARBA" id="ARBA00022618"/>
    </source>
</evidence>
<dbReference type="GO" id="GO:0008762">
    <property type="term" value="F:UDP-N-acetylmuramate dehydrogenase activity"/>
    <property type="evidence" value="ECO:0007669"/>
    <property type="project" value="UniProtKB-UniRule"/>
</dbReference>
<keyword evidence="9 20" id="KW-0132">Cell division</keyword>
<dbReference type="GO" id="GO:0071949">
    <property type="term" value="F:FAD binding"/>
    <property type="evidence" value="ECO:0007669"/>
    <property type="project" value="InterPro"/>
</dbReference>
<evidence type="ECO:0000256" key="18">
    <source>
        <dbReference type="ARBA" id="ARBA00031026"/>
    </source>
</evidence>
<dbReference type="Gene3D" id="3.30.43.10">
    <property type="entry name" value="Uridine Diphospho-n-acetylenolpyruvylglucosamine Reductase, domain 2"/>
    <property type="match status" value="1"/>
</dbReference>
<evidence type="ECO:0000256" key="12">
    <source>
        <dbReference type="ARBA" id="ARBA00022857"/>
    </source>
</evidence>
<evidence type="ECO:0000256" key="14">
    <source>
        <dbReference type="ARBA" id="ARBA00022984"/>
    </source>
</evidence>
<evidence type="ECO:0000256" key="15">
    <source>
        <dbReference type="ARBA" id="ARBA00023002"/>
    </source>
</evidence>
<evidence type="ECO:0000256" key="20">
    <source>
        <dbReference type="HAMAP-Rule" id="MF_00037"/>
    </source>
</evidence>
<evidence type="ECO:0000256" key="10">
    <source>
        <dbReference type="ARBA" id="ARBA00022630"/>
    </source>
</evidence>
<proteinExistence type="inferred from homology"/>
<dbReference type="PROSITE" id="PS51387">
    <property type="entry name" value="FAD_PCMH"/>
    <property type="match status" value="1"/>
</dbReference>
<evidence type="ECO:0000256" key="5">
    <source>
        <dbReference type="ARBA" id="ARBA00010485"/>
    </source>
</evidence>
<name>A0A9E8HK53_9ALTE</name>
<dbReference type="GO" id="GO:0051301">
    <property type="term" value="P:cell division"/>
    <property type="evidence" value="ECO:0007669"/>
    <property type="project" value="UniProtKB-KW"/>
</dbReference>
<dbReference type="GO" id="GO:0009252">
    <property type="term" value="P:peptidoglycan biosynthetic process"/>
    <property type="evidence" value="ECO:0007669"/>
    <property type="project" value="UniProtKB-UniRule"/>
</dbReference>
<feature type="domain" description="FAD-binding PCMH-type" evidence="21">
    <location>
        <begin position="16"/>
        <end position="189"/>
    </location>
</feature>
<keyword evidence="16 20" id="KW-0131">Cell cycle</keyword>
<dbReference type="EC" id="1.3.1.98" evidence="6 20"/>
<evidence type="ECO:0000256" key="8">
    <source>
        <dbReference type="ARBA" id="ARBA00022490"/>
    </source>
</evidence>
<dbReference type="Proteomes" id="UP001164472">
    <property type="component" value="Chromosome"/>
</dbReference>
<dbReference type="SUPFAM" id="SSF56194">
    <property type="entry name" value="Uridine diphospho-N-Acetylenolpyruvylglucosamine reductase, MurB, C-terminal domain"/>
    <property type="match status" value="1"/>
</dbReference>
<dbReference type="GO" id="GO:0071555">
    <property type="term" value="P:cell wall organization"/>
    <property type="evidence" value="ECO:0007669"/>
    <property type="project" value="UniProtKB-KW"/>
</dbReference>
<keyword evidence="17 20" id="KW-0961">Cell wall biogenesis/degradation</keyword>
<evidence type="ECO:0000313" key="23">
    <source>
        <dbReference type="Proteomes" id="UP001164472"/>
    </source>
</evidence>
<evidence type="ECO:0000256" key="16">
    <source>
        <dbReference type="ARBA" id="ARBA00023306"/>
    </source>
</evidence>
<evidence type="ECO:0000256" key="1">
    <source>
        <dbReference type="ARBA" id="ARBA00001974"/>
    </source>
</evidence>
<dbReference type="HAMAP" id="MF_00037">
    <property type="entry name" value="MurB"/>
    <property type="match status" value="1"/>
</dbReference>
<keyword evidence="14 20" id="KW-0573">Peptidoglycan synthesis</keyword>
<dbReference type="InterPro" id="IPR036635">
    <property type="entry name" value="MurB_C_sf"/>
</dbReference>
<keyword evidence="13 20" id="KW-0133">Cell shape</keyword>
<comment type="similarity">
    <text evidence="5 20">Belongs to the MurB family.</text>
</comment>
<protein>
    <recommendedName>
        <fullName evidence="7 20">UDP-N-acetylenolpyruvoylglucosamine reductase</fullName>
        <ecNumber evidence="6 20">1.3.1.98</ecNumber>
    </recommendedName>
    <alternativeName>
        <fullName evidence="18 20">UDP-N-acetylmuramate dehydrogenase</fullName>
    </alternativeName>
</protein>
<evidence type="ECO:0000256" key="13">
    <source>
        <dbReference type="ARBA" id="ARBA00022960"/>
    </source>
</evidence>
<evidence type="ECO:0000313" key="22">
    <source>
        <dbReference type="EMBL" id="UZW76140.1"/>
    </source>
</evidence>
<dbReference type="EMBL" id="CP101527">
    <property type="protein sequence ID" value="UZW76140.1"/>
    <property type="molecule type" value="Genomic_DNA"/>
</dbReference>
<dbReference type="GO" id="GO:0008360">
    <property type="term" value="P:regulation of cell shape"/>
    <property type="evidence" value="ECO:0007669"/>
    <property type="project" value="UniProtKB-KW"/>
</dbReference>
<dbReference type="NCBIfam" id="TIGR00179">
    <property type="entry name" value="murB"/>
    <property type="match status" value="1"/>
</dbReference>
<comment type="pathway">
    <text evidence="4 20">Cell wall biogenesis; peptidoglycan biosynthesis.</text>
</comment>
<dbReference type="Pfam" id="PF02873">
    <property type="entry name" value="MurB_C"/>
    <property type="match status" value="1"/>
</dbReference>
<dbReference type="Gene3D" id="3.30.465.10">
    <property type="match status" value="1"/>
</dbReference>
<dbReference type="PANTHER" id="PTHR21071:SF4">
    <property type="entry name" value="UDP-N-ACETYLENOLPYRUVOYLGLUCOSAMINE REDUCTASE"/>
    <property type="match status" value="1"/>
</dbReference>
<evidence type="ECO:0000256" key="4">
    <source>
        <dbReference type="ARBA" id="ARBA00004752"/>
    </source>
</evidence>
<dbReference type="GO" id="GO:0005829">
    <property type="term" value="C:cytosol"/>
    <property type="evidence" value="ECO:0007669"/>
    <property type="project" value="TreeGrafter"/>
</dbReference>
<dbReference type="NCBIfam" id="NF010478">
    <property type="entry name" value="PRK13903.1"/>
    <property type="match status" value="1"/>
</dbReference>
<dbReference type="RefSeq" id="WP_251811956.1">
    <property type="nucleotide sequence ID" value="NZ_CP101527.1"/>
</dbReference>
<gene>
    <name evidence="20 22" type="primary">murB</name>
    <name evidence="22" type="ORF">NNL22_06065</name>
</gene>
<dbReference type="InterPro" id="IPR016169">
    <property type="entry name" value="FAD-bd_PCMH_sub2"/>
</dbReference>
<feature type="active site" evidence="20">
    <location>
        <position position="332"/>
    </location>
</feature>
<keyword evidence="10 20" id="KW-0285">Flavoprotein</keyword>
<keyword evidence="8 20" id="KW-0963">Cytoplasm</keyword>
<evidence type="ECO:0000256" key="2">
    <source>
        <dbReference type="ARBA" id="ARBA00003921"/>
    </source>
</evidence>
<reference evidence="22" key="1">
    <citation type="submission" date="2022-07" db="EMBL/GenBank/DDBJ databases">
        <title>Alkalimarinus sp. nov., isolated from gut of a Alitta virens.</title>
        <authorList>
            <person name="Yang A.I."/>
            <person name="Shin N.-R."/>
        </authorList>
    </citation>
    <scope>NUCLEOTIDE SEQUENCE</scope>
    <source>
        <strain evidence="22">FA028</strain>
    </source>
</reference>
<dbReference type="InterPro" id="IPR006094">
    <property type="entry name" value="Oxid_FAD_bind_N"/>
</dbReference>
<sequence length="336" mass="37288">MMFEKNADLTSLNTLNVESVAEYYCKVSSIDQLFDVIAFARRHDLVLHVLGGGSNVILPSFMSGVVVHMAIMGRDVQQIDHNRAEVVVGAGENWHQLVLFTLQQGYPGLENLSLIPGTVGAAPVQNIGAYGVEIKDSLVEVTAIDLKNETPSLITYNNAQLEFEYRNSLFKKNPGRFIITSVRLKLDKRSTLKTGYGDISERLIGQEVNAESVSQAVIQARESKLPNVAEIPNAGSFFKNPVVAREKLESLQAEFPQIISYKVDDEHYKLAAGWLIQQAGWKGYRNEVVGIHDKQALVLINHNHGKAQDIYDLAEQVRDSVNKKYGVVLEVEPVSL</sequence>
<evidence type="ECO:0000256" key="11">
    <source>
        <dbReference type="ARBA" id="ARBA00022827"/>
    </source>
</evidence>
<dbReference type="Gene3D" id="3.90.78.10">
    <property type="entry name" value="UDP-N-acetylenolpyruvoylglucosamine reductase, C-terminal domain"/>
    <property type="match status" value="1"/>
</dbReference>
<evidence type="ECO:0000256" key="7">
    <source>
        <dbReference type="ARBA" id="ARBA00015188"/>
    </source>
</evidence>
<feature type="active site" evidence="20">
    <location>
        <position position="166"/>
    </location>
</feature>
<organism evidence="22 23">
    <name type="scientific">Alkalimarinus sediminis</name>
    <dbReference type="NCBI Taxonomy" id="1632866"/>
    <lineage>
        <taxon>Bacteria</taxon>
        <taxon>Pseudomonadati</taxon>
        <taxon>Pseudomonadota</taxon>
        <taxon>Gammaproteobacteria</taxon>
        <taxon>Alteromonadales</taxon>
        <taxon>Alteromonadaceae</taxon>
        <taxon>Alkalimarinus</taxon>
    </lineage>
</organism>
<dbReference type="NCBIfam" id="NF000755">
    <property type="entry name" value="PRK00046.1"/>
    <property type="match status" value="1"/>
</dbReference>
<dbReference type="Pfam" id="PF01565">
    <property type="entry name" value="FAD_binding_4"/>
    <property type="match status" value="1"/>
</dbReference>
<evidence type="ECO:0000256" key="6">
    <source>
        <dbReference type="ARBA" id="ARBA00012518"/>
    </source>
</evidence>
<accession>A0A9E8HK53</accession>